<dbReference type="EMBL" id="CP050530">
    <property type="protein sequence ID" value="QMV47325.1"/>
    <property type="molecule type" value="Genomic_DNA"/>
</dbReference>
<gene>
    <name evidence="1" type="ORF">HC356_04940</name>
</gene>
<evidence type="ECO:0000313" key="2">
    <source>
        <dbReference type="Proteomes" id="UP000515596"/>
    </source>
</evidence>
<dbReference type="RefSeq" id="WP_182183170.1">
    <property type="nucleotide sequence ID" value="NZ_CP050530.1"/>
</dbReference>
<evidence type="ECO:0000313" key="1">
    <source>
        <dbReference type="EMBL" id="QMV47325.1"/>
    </source>
</evidence>
<protein>
    <submittedName>
        <fullName evidence="1">Uncharacterized protein</fullName>
    </submittedName>
</protein>
<proteinExistence type="predicted"/>
<organism evidence="1 2">
    <name type="scientific">Wolbachia pipientis</name>
    <dbReference type="NCBI Taxonomy" id="955"/>
    <lineage>
        <taxon>Bacteria</taxon>
        <taxon>Pseudomonadati</taxon>
        <taxon>Pseudomonadota</taxon>
        <taxon>Alphaproteobacteria</taxon>
        <taxon>Rickettsiales</taxon>
        <taxon>Anaplasmataceae</taxon>
        <taxon>Wolbachieae</taxon>
        <taxon>Wolbachia</taxon>
    </lineage>
</organism>
<reference evidence="1 2" key="1">
    <citation type="journal article" date="2020" name="Mol. Biol. Evol.">
        <title>Life and death of selfish genes: comparative genomics reveals the dynamic evolution of cytoplasmic incompatibility.</title>
        <authorList>
            <person name="Martinez J."/>
            <person name="Klasson L."/>
            <person name="Welch J."/>
            <person name="Jiggins F.M."/>
        </authorList>
    </citation>
    <scope>NUCLEOTIDE SEQUENCE [LARGE SCALE GENOMIC DNA]</scope>
    <source>
        <strain evidence="1">WNik</strain>
    </source>
</reference>
<dbReference type="AlphaFoldDB" id="A0A7G5CDP1"/>
<sequence>MPRHWDPAFFTNSQKVLRFITQNPYSPNPMHYLQLSFLDPSVKHWDDTICCKLTFAL</sequence>
<accession>A0A7G5CDP1</accession>
<name>A0A7G5CDP1_WOLPI</name>
<dbReference type="Proteomes" id="UP000515596">
    <property type="component" value="Chromosome"/>
</dbReference>